<comment type="caution">
    <text evidence="3">The sequence shown here is derived from an EMBL/GenBank/DDBJ whole genome shotgun (WGS) entry which is preliminary data.</text>
</comment>
<gene>
    <name evidence="3" type="ORF">GPL32_06160</name>
</gene>
<dbReference type="RefSeq" id="WP_162217997.1">
    <property type="nucleotide sequence ID" value="NZ_JAAEHK010000006.1"/>
</dbReference>
<dbReference type="PANTHER" id="PTHR46268:SF22">
    <property type="entry name" value="SENSOR PROTEIN KDPD-RELATED"/>
    <property type="match status" value="1"/>
</dbReference>
<feature type="domain" description="UspA" evidence="2">
    <location>
        <begin position="1"/>
        <end position="134"/>
    </location>
</feature>
<dbReference type="SUPFAM" id="SSF52402">
    <property type="entry name" value="Adenine nucleotide alpha hydrolases-like"/>
    <property type="match status" value="2"/>
</dbReference>
<dbReference type="Pfam" id="PF00582">
    <property type="entry name" value="Usp"/>
    <property type="match status" value="2"/>
</dbReference>
<comment type="similarity">
    <text evidence="1">Belongs to the universal stress protein A family.</text>
</comment>
<dbReference type="EMBL" id="JAAEHK010000006">
    <property type="protein sequence ID" value="NDL70092.1"/>
    <property type="molecule type" value="Genomic_DNA"/>
</dbReference>
<dbReference type="CDD" id="cd00293">
    <property type="entry name" value="USP-like"/>
    <property type="match status" value="2"/>
</dbReference>
<accession>A0A7C9NQT9</accession>
<dbReference type="InterPro" id="IPR006016">
    <property type="entry name" value="UspA"/>
</dbReference>
<evidence type="ECO:0000256" key="1">
    <source>
        <dbReference type="ARBA" id="ARBA00008791"/>
    </source>
</evidence>
<proteinExistence type="inferred from homology"/>
<evidence type="ECO:0000313" key="3">
    <source>
        <dbReference type="EMBL" id="NDL70092.1"/>
    </source>
</evidence>
<protein>
    <submittedName>
        <fullName evidence="3">Universal stress protein</fullName>
    </submittedName>
</protein>
<dbReference type="InterPro" id="IPR006015">
    <property type="entry name" value="Universal_stress_UspA"/>
</dbReference>
<feature type="domain" description="UspA" evidence="2">
    <location>
        <begin position="143"/>
        <end position="258"/>
    </location>
</feature>
<evidence type="ECO:0000259" key="2">
    <source>
        <dbReference type="Pfam" id="PF00582"/>
    </source>
</evidence>
<dbReference type="PRINTS" id="PR01438">
    <property type="entry name" value="UNVRSLSTRESS"/>
</dbReference>
<dbReference type="PANTHER" id="PTHR46268">
    <property type="entry name" value="STRESS RESPONSE PROTEIN NHAX"/>
    <property type="match status" value="1"/>
</dbReference>
<dbReference type="InterPro" id="IPR014729">
    <property type="entry name" value="Rossmann-like_a/b/a_fold"/>
</dbReference>
<name>A0A7C9NQT9_9GAMM</name>
<dbReference type="OrthoDB" id="9792500at2"/>
<evidence type="ECO:0000313" key="4">
    <source>
        <dbReference type="Proteomes" id="UP000480312"/>
    </source>
</evidence>
<reference evidence="3 4" key="1">
    <citation type="submission" date="2020-01" db="EMBL/GenBank/DDBJ databases">
        <title>Whole genome sequencing of Halomonas alkaliphila strain LS44.</title>
        <authorList>
            <person name="Kumar S."/>
            <person name="Paul D."/>
            <person name="Shouche Y."/>
            <person name="Suryavanshi M.V."/>
        </authorList>
    </citation>
    <scope>NUCLEOTIDE SEQUENCE [LARGE SCALE GENOMIC DNA]</scope>
    <source>
        <strain evidence="3 4">LS44</strain>
    </source>
</reference>
<dbReference type="Proteomes" id="UP000480312">
    <property type="component" value="Unassembled WGS sequence"/>
</dbReference>
<sequence length="281" mass="32095">MSRTLLFATDLSEDNRAAFARALRLAYAQGAQLDILHVLDPYLPHRMLHDLERAVNEDISATLTDLREDYALEEPSLMIQTVVGSPHVEIVREAHERHASLIILGMHRKRGQKDLLAGTTLMRVLRSAPCPVVVASYLPTQPWQHIVVPVDFSLTARQTIKEALVRFPEAKLTLLHAWSLPGERELGTQAYYAHWRDYEVTRLREALDREVESLMRELDSVPDIELVLEPGQPCDVLHDYVKCRSPDLVMLGSRSRPHQPNPLIEMLLSEPHCDLMLCRPW</sequence>
<dbReference type="Gene3D" id="3.40.50.620">
    <property type="entry name" value="HUPs"/>
    <property type="match status" value="2"/>
</dbReference>
<organism evidence="3 4">
    <name type="scientific">Vreelandella alkaliphila</name>
    <dbReference type="NCBI Taxonomy" id="272774"/>
    <lineage>
        <taxon>Bacteria</taxon>
        <taxon>Pseudomonadati</taxon>
        <taxon>Pseudomonadota</taxon>
        <taxon>Gammaproteobacteria</taxon>
        <taxon>Oceanospirillales</taxon>
        <taxon>Halomonadaceae</taxon>
        <taxon>Vreelandella</taxon>
    </lineage>
</organism>
<dbReference type="AlphaFoldDB" id="A0A7C9NQT9"/>